<dbReference type="SUPFAM" id="SSF46894">
    <property type="entry name" value="C-terminal effector domain of the bipartite response regulators"/>
    <property type="match status" value="1"/>
</dbReference>
<feature type="DNA-binding region" description="OmpR/PhoB-type" evidence="5">
    <location>
        <begin position="1"/>
        <end position="97"/>
    </location>
</feature>
<evidence type="ECO:0000256" key="3">
    <source>
        <dbReference type="ARBA" id="ARBA00023125"/>
    </source>
</evidence>
<dbReference type="SMART" id="SM00862">
    <property type="entry name" value="Trans_reg_C"/>
    <property type="match status" value="1"/>
</dbReference>
<dbReference type="PROSITE" id="PS51755">
    <property type="entry name" value="OMPR_PHOB"/>
    <property type="match status" value="1"/>
</dbReference>
<feature type="domain" description="OmpR/PhoB-type" evidence="6">
    <location>
        <begin position="1"/>
        <end position="97"/>
    </location>
</feature>
<name>A0A1W2EES7_KIBAR</name>
<evidence type="ECO:0000256" key="5">
    <source>
        <dbReference type="PROSITE-ProRule" id="PRU01091"/>
    </source>
</evidence>
<dbReference type="Pfam" id="PF00931">
    <property type="entry name" value="NB-ARC"/>
    <property type="match status" value="1"/>
</dbReference>
<dbReference type="InterPro" id="IPR027417">
    <property type="entry name" value="P-loop_NTPase"/>
</dbReference>
<dbReference type="SMART" id="SM00028">
    <property type="entry name" value="TPR"/>
    <property type="match status" value="9"/>
</dbReference>
<dbReference type="InterPro" id="IPR016032">
    <property type="entry name" value="Sig_transdc_resp-reg_C-effctor"/>
</dbReference>
<dbReference type="InterPro" id="IPR005158">
    <property type="entry name" value="BTAD"/>
</dbReference>
<dbReference type="InterPro" id="IPR011990">
    <property type="entry name" value="TPR-like_helical_dom_sf"/>
</dbReference>
<dbReference type="InterPro" id="IPR002182">
    <property type="entry name" value="NB-ARC"/>
</dbReference>
<dbReference type="GO" id="GO:0006355">
    <property type="term" value="P:regulation of DNA-templated transcription"/>
    <property type="evidence" value="ECO:0007669"/>
    <property type="project" value="InterPro"/>
</dbReference>
<reference evidence="7 8" key="1">
    <citation type="submission" date="2017-04" db="EMBL/GenBank/DDBJ databases">
        <authorList>
            <person name="Afonso C.L."/>
            <person name="Miller P.J."/>
            <person name="Scott M.A."/>
            <person name="Spackman E."/>
            <person name="Goraichik I."/>
            <person name="Dimitrov K.M."/>
            <person name="Suarez D.L."/>
            <person name="Swayne D.E."/>
        </authorList>
    </citation>
    <scope>NUCLEOTIDE SEQUENCE [LARGE SCALE GENOMIC DNA]</scope>
    <source>
        <strain evidence="7 8">DSM 43828</strain>
    </source>
</reference>
<protein>
    <submittedName>
        <fullName evidence="7">DNA-binding transcriptional activator of the SARP family</fullName>
    </submittedName>
</protein>
<dbReference type="GO" id="GO:0043531">
    <property type="term" value="F:ADP binding"/>
    <property type="evidence" value="ECO:0007669"/>
    <property type="project" value="InterPro"/>
</dbReference>
<gene>
    <name evidence="7" type="ORF">SAMN05661093_04238</name>
</gene>
<dbReference type="Pfam" id="PF00486">
    <property type="entry name" value="Trans_reg_C"/>
    <property type="match status" value="1"/>
</dbReference>
<dbReference type="Gene3D" id="1.10.10.10">
    <property type="entry name" value="Winged helix-like DNA-binding domain superfamily/Winged helix DNA-binding domain"/>
    <property type="match status" value="1"/>
</dbReference>
<dbReference type="Gene3D" id="3.40.50.300">
    <property type="entry name" value="P-loop containing nucleotide triphosphate hydrolases"/>
    <property type="match status" value="1"/>
</dbReference>
<dbReference type="CDD" id="cd15831">
    <property type="entry name" value="BTAD"/>
    <property type="match status" value="1"/>
</dbReference>
<evidence type="ECO:0000256" key="2">
    <source>
        <dbReference type="ARBA" id="ARBA00023015"/>
    </source>
</evidence>
<dbReference type="PANTHER" id="PTHR35807">
    <property type="entry name" value="TRANSCRIPTIONAL REGULATOR REDD-RELATED"/>
    <property type="match status" value="1"/>
</dbReference>
<evidence type="ECO:0000313" key="8">
    <source>
        <dbReference type="Proteomes" id="UP000192674"/>
    </source>
</evidence>
<accession>A0A1W2EES7</accession>
<keyword evidence="4" id="KW-0804">Transcription</keyword>
<dbReference type="AlphaFoldDB" id="A0A1W2EES7"/>
<dbReference type="InterPro" id="IPR019734">
    <property type="entry name" value="TPR_rpt"/>
</dbReference>
<dbReference type="Proteomes" id="UP000192674">
    <property type="component" value="Unassembled WGS sequence"/>
</dbReference>
<dbReference type="PANTHER" id="PTHR35807:SF1">
    <property type="entry name" value="TRANSCRIPTIONAL REGULATOR REDD"/>
    <property type="match status" value="1"/>
</dbReference>
<evidence type="ECO:0000256" key="4">
    <source>
        <dbReference type="ARBA" id="ARBA00023163"/>
    </source>
</evidence>
<dbReference type="InterPro" id="IPR036388">
    <property type="entry name" value="WH-like_DNA-bd_sf"/>
</dbReference>
<dbReference type="Pfam" id="PF13181">
    <property type="entry name" value="TPR_8"/>
    <property type="match status" value="1"/>
</dbReference>
<dbReference type="PRINTS" id="PR00364">
    <property type="entry name" value="DISEASERSIST"/>
</dbReference>
<organism evidence="7 8">
    <name type="scientific">Kibdelosporangium aridum</name>
    <dbReference type="NCBI Taxonomy" id="2030"/>
    <lineage>
        <taxon>Bacteria</taxon>
        <taxon>Bacillati</taxon>
        <taxon>Actinomycetota</taxon>
        <taxon>Actinomycetes</taxon>
        <taxon>Pseudonocardiales</taxon>
        <taxon>Pseudonocardiaceae</taxon>
        <taxon>Kibdelosporangium</taxon>
    </lineage>
</organism>
<dbReference type="Pfam" id="PF03704">
    <property type="entry name" value="BTAD"/>
    <property type="match status" value="1"/>
</dbReference>
<dbReference type="InterPro" id="IPR001867">
    <property type="entry name" value="OmpR/PhoB-type_DNA-bd"/>
</dbReference>
<keyword evidence="8" id="KW-1185">Reference proteome</keyword>
<dbReference type="InterPro" id="IPR051677">
    <property type="entry name" value="AfsR-DnrI-RedD_regulator"/>
</dbReference>
<dbReference type="SUPFAM" id="SSF52540">
    <property type="entry name" value="P-loop containing nucleoside triphosphate hydrolases"/>
    <property type="match status" value="1"/>
</dbReference>
<evidence type="ECO:0000256" key="1">
    <source>
        <dbReference type="ARBA" id="ARBA00005820"/>
    </source>
</evidence>
<dbReference type="Gene3D" id="1.25.40.10">
    <property type="entry name" value="Tetratricopeptide repeat domain"/>
    <property type="match status" value="3"/>
</dbReference>
<dbReference type="Pfam" id="PF13424">
    <property type="entry name" value="TPR_12"/>
    <property type="match status" value="2"/>
</dbReference>
<dbReference type="SUPFAM" id="SSF48452">
    <property type="entry name" value="TPR-like"/>
    <property type="match status" value="3"/>
</dbReference>
<proteinExistence type="inferred from homology"/>
<dbReference type="GO" id="GO:0000160">
    <property type="term" value="P:phosphorelay signal transduction system"/>
    <property type="evidence" value="ECO:0007669"/>
    <property type="project" value="InterPro"/>
</dbReference>
<comment type="similarity">
    <text evidence="1">Belongs to the AfsR/DnrI/RedD regulatory family.</text>
</comment>
<dbReference type="GO" id="GO:0003677">
    <property type="term" value="F:DNA binding"/>
    <property type="evidence" value="ECO:0007669"/>
    <property type="project" value="UniProtKB-UniRule"/>
</dbReference>
<sequence>MLGIMTGLRYGVLGPLEVVRGGKRVAINGPKLRVLLATLLLQANATVSMDQLGERMWGERPPSTARKSVQLYVMRLRRTLGDDSVIETRPDGYLLNAEPEQVDILRFRRLTVQAREAARAGDLLEELNRLNDALACWRGPALSDVPSESLQRETVAELAEDRLRTEERRIQVHLDLGRHREVISELVQLTKDHPWQEQFWVQLIQALHRSERLADALDTYRTVHRKFRDELGIDPGPQLQQVHSMILAERPDLNGETPPPCAAPINQLPADLRDFVGRVDVVEKLSSMRGPITVVSGPPGVGKTAFALHVAHRLRDRFPDGQLYVNLQGYACDPPLAPATVLTRFLRALGVGREEIPVDLEGQAALFRSALTAKQMLVVLDNAIDAEQVRPLLPAEPGCRVFITSRSDLRGLAVNPGADHLPLDVLTEWESRAVLIELIGESRAEAEPDAVAELTKACAHLPLALRIAGANLAANPHRRIADYVVEMTQSGRLAELAIDGDEASAVRVAFDNSYLRLRESDQTLFRLLGLTPGPDISVGAAAALSGESLAETNRALDRLTAAALLQREFGGRYHFHDLIREYAISQKTPADSVTALTRLIDYYLHTADTAARMLYPATPRLPLPESSAAPAPITEATALRWLDDERYNLVAVVPWAAAHPVLRSYAWRLVDVLRGYLQARGHDRETLTGFEAALAAAREAGEPAAQISMLDVLGLMSYNLADYQRAIDYHSRALAVAEEIDDLNAAAQALHNLGRIHIQQGQPKLAEDCHRQALEAARKTGNLAAEILALNYIGVAHTSSGRPALALEFHEQSLALSHSSGNRTAAFRATNGLGIAYWNLGELDKAVALQQEVLEYCHEIGERFGELITLVCLAEIQCDLENYDTALSHAQKAIALSTKMSERRSEAGAREIIATVHSKTGAFRRAIADYTEALRLARQIGFRYGEMSILIGLAAAHRGLGDAELALTYSEQALTKLRAGGQLLLEARALTELAYAHLALDHRDTAKQYIDSAISLARERGQRLTEEQALRMKSLLTNT</sequence>
<dbReference type="SMART" id="SM00382">
    <property type="entry name" value="AAA"/>
    <property type="match status" value="1"/>
</dbReference>
<evidence type="ECO:0000313" key="7">
    <source>
        <dbReference type="EMBL" id="SMD07806.1"/>
    </source>
</evidence>
<dbReference type="SMART" id="SM01043">
    <property type="entry name" value="BTAD"/>
    <property type="match status" value="1"/>
</dbReference>
<keyword evidence="3 5" id="KW-0238">DNA-binding</keyword>
<keyword evidence="2" id="KW-0805">Transcription regulation</keyword>
<dbReference type="InterPro" id="IPR003593">
    <property type="entry name" value="AAA+_ATPase"/>
</dbReference>
<evidence type="ECO:0000259" key="6">
    <source>
        <dbReference type="PROSITE" id="PS51755"/>
    </source>
</evidence>
<dbReference type="EMBL" id="FWXV01000003">
    <property type="protein sequence ID" value="SMD07806.1"/>
    <property type="molecule type" value="Genomic_DNA"/>
</dbReference>